<gene>
    <name evidence="3" type="ORF">fugu_014720</name>
</gene>
<dbReference type="GO" id="GO:0005856">
    <property type="term" value="C:cytoskeleton"/>
    <property type="evidence" value="ECO:0007669"/>
    <property type="project" value="InterPro"/>
</dbReference>
<name>A0A4Z2C292_9TELE</name>
<feature type="domain" description="Band 4.1 C-terminal" evidence="2">
    <location>
        <begin position="130"/>
        <end position="208"/>
    </location>
</feature>
<dbReference type="PANTHER" id="PTHR23280:SF21">
    <property type="entry name" value="PROTEIN 4.1 HOMOLOG"/>
    <property type="match status" value="1"/>
</dbReference>
<evidence type="ECO:0000259" key="2">
    <source>
        <dbReference type="Pfam" id="PF05902"/>
    </source>
</evidence>
<feature type="compositionally biased region" description="Basic and acidic residues" evidence="1">
    <location>
        <begin position="71"/>
        <end position="90"/>
    </location>
</feature>
<dbReference type="GO" id="GO:0005886">
    <property type="term" value="C:plasma membrane"/>
    <property type="evidence" value="ECO:0007669"/>
    <property type="project" value="TreeGrafter"/>
</dbReference>
<comment type="caution">
    <text evidence="3">The sequence shown here is derived from an EMBL/GenBank/DDBJ whole genome shotgun (WGS) entry which is preliminary data.</text>
</comment>
<dbReference type="GO" id="GO:0031032">
    <property type="term" value="P:actomyosin structure organization"/>
    <property type="evidence" value="ECO:0007669"/>
    <property type="project" value="TreeGrafter"/>
</dbReference>
<protein>
    <recommendedName>
        <fullName evidence="2">Band 4.1 C-terminal domain-containing protein</fullName>
    </recommendedName>
</protein>
<dbReference type="AlphaFoldDB" id="A0A4Z2C292"/>
<accession>A0A4Z2C292</accession>
<dbReference type="InterPro" id="IPR008379">
    <property type="entry name" value="Band_4.1_C"/>
</dbReference>
<dbReference type="Proteomes" id="UP000516260">
    <property type="component" value="Chromosome 15"/>
</dbReference>
<dbReference type="EMBL" id="SWLE01000007">
    <property type="protein sequence ID" value="TNM98474.1"/>
    <property type="molecule type" value="Genomic_DNA"/>
</dbReference>
<dbReference type="Pfam" id="PF05902">
    <property type="entry name" value="4_1_CTD"/>
    <property type="match status" value="1"/>
</dbReference>
<sequence length="209" mass="22408">MSRSLDGAPIMENHETLMKDSSADGVARVKGNIITTVTPERKAEEENGEQEDAQNDAAGKPDPAASTPLHQETKTEEKQFDGEEMKEMESKATGTQSEPKENPVVATETEAAGAKSTVPVSLDTTDAGTKEMPVIHTETKTITYESAEVDTNGDFDPGVLLSAQTITSETTSTTTTTHITKMVKGGISETRIEKRIVISGDADIDHDQE</sequence>
<feature type="region of interest" description="Disordered" evidence="1">
    <location>
        <begin position="1"/>
        <end position="125"/>
    </location>
</feature>
<reference evidence="3 4" key="1">
    <citation type="submission" date="2019-04" db="EMBL/GenBank/DDBJ databases">
        <title>The sequence and de novo assembly of Takifugu bimaculatus genome using PacBio and Hi-C technologies.</title>
        <authorList>
            <person name="Xu P."/>
            <person name="Liu B."/>
            <person name="Zhou Z."/>
        </authorList>
    </citation>
    <scope>NUCLEOTIDE SEQUENCE [LARGE SCALE GENOMIC DNA]</scope>
    <source>
        <strain evidence="3">TB-2018</strain>
        <tissue evidence="3">Muscle</tissue>
    </source>
</reference>
<proteinExistence type="predicted"/>
<dbReference type="PANTHER" id="PTHR23280">
    <property type="entry name" value="4.1 G PROTEIN"/>
    <property type="match status" value="1"/>
</dbReference>
<dbReference type="GO" id="GO:0003779">
    <property type="term" value="F:actin binding"/>
    <property type="evidence" value="ECO:0007669"/>
    <property type="project" value="InterPro"/>
</dbReference>
<evidence type="ECO:0000313" key="3">
    <source>
        <dbReference type="EMBL" id="TNM98474.1"/>
    </source>
</evidence>
<evidence type="ECO:0000256" key="1">
    <source>
        <dbReference type="SAM" id="MobiDB-lite"/>
    </source>
</evidence>
<dbReference type="GO" id="GO:0005198">
    <property type="term" value="F:structural molecule activity"/>
    <property type="evidence" value="ECO:0007669"/>
    <property type="project" value="InterPro"/>
</dbReference>
<evidence type="ECO:0000313" key="4">
    <source>
        <dbReference type="Proteomes" id="UP000516260"/>
    </source>
</evidence>
<keyword evidence="4" id="KW-1185">Reference proteome</keyword>
<feature type="compositionally biased region" description="Basic and acidic residues" evidence="1">
    <location>
        <begin position="12"/>
        <end position="22"/>
    </location>
</feature>
<organism evidence="3 4">
    <name type="scientific">Takifugu bimaculatus</name>
    <dbReference type="NCBI Taxonomy" id="433685"/>
    <lineage>
        <taxon>Eukaryota</taxon>
        <taxon>Metazoa</taxon>
        <taxon>Chordata</taxon>
        <taxon>Craniata</taxon>
        <taxon>Vertebrata</taxon>
        <taxon>Euteleostomi</taxon>
        <taxon>Actinopterygii</taxon>
        <taxon>Neopterygii</taxon>
        <taxon>Teleostei</taxon>
        <taxon>Neoteleostei</taxon>
        <taxon>Acanthomorphata</taxon>
        <taxon>Eupercaria</taxon>
        <taxon>Tetraodontiformes</taxon>
        <taxon>Tetradontoidea</taxon>
        <taxon>Tetraodontidae</taxon>
        <taxon>Takifugu</taxon>
    </lineage>
</organism>